<organism evidence="5 6">
    <name type="scientific">Diploptera punctata</name>
    <name type="common">Pacific beetle cockroach</name>
    <dbReference type="NCBI Taxonomy" id="6984"/>
    <lineage>
        <taxon>Eukaryota</taxon>
        <taxon>Metazoa</taxon>
        <taxon>Ecdysozoa</taxon>
        <taxon>Arthropoda</taxon>
        <taxon>Hexapoda</taxon>
        <taxon>Insecta</taxon>
        <taxon>Pterygota</taxon>
        <taxon>Neoptera</taxon>
        <taxon>Polyneoptera</taxon>
        <taxon>Dictyoptera</taxon>
        <taxon>Blattodea</taxon>
        <taxon>Blaberoidea</taxon>
        <taxon>Blaberidae</taxon>
        <taxon>Diplopterinae</taxon>
        <taxon>Diploptera</taxon>
    </lineage>
</organism>
<gene>
    <name evidence="5" type="ORF">L9F63_021724</name>
</gene>
<keyword evidence="3" id="KW-0325">Glycoprotein</keyword>
<name>A0AAD7ZP09_DIPPU</name>
<evidence type="ECO:0000313" key="5">
    <source>
        <dbReference type="EMBL" id="KAJ9583950.1"/>
    </source>
</evidence>
<proteinExistence type="predicted"/>
<dbReference type="InterPro" id="IPR044004">
    <property type="entry name" value="TSP1_spondin_dom"/>
</dbReference>
<dbReference type="SUPFAM" id="SSF82895">
    <property type="entry name" value="TSP-1 type 1 repeat"/>
    <property type="match status" value="1"/>
</dbReference>
<dbReference type="PROSITE" id="PS50092">
    <property type="entry name" value="TSP1"/>
    <property type="match status" value="1"/>
</dbReference>
<dbReference type="PANTHER" id="PTHR20920:SF5">
    <property type="entry name" value="SMB DOMAIN-CONTAINING PROTEIN"/>
    <property type="match status" value="1"/>
</dbReference>
<dbReference type="AlphaFoldDB" id="A0AAD7ZP09"/>
<dbReference type="EMBL" id="JASPKZ010007493">
    <property type="protein sequence ID" value="KAJ9583950.1"/>
    <property type="molecule type" value="Genomic_DNA"/>
</dbReference>
<dbReference type="Pfam" id="PF19028">
    <property type="entry name" value="TSP1_spondin"/>
    <property type="match status" value="1"/>
</dbReference>
<dbReference type="SMART" id="SM00209">
    <property type="entry name" value="TSP1"/>
    <property type="match status" value="1"/>
</dbReference>
<sequence>TRPVDEENCFTVARKPDPVRFCHIPRPQDCVVGPFGEWSVCKGCPAANQTRVRAVLVAPLNGGKPCPELTETRVCNPRTECLMHSSSSAEDGSRAPSPEYKLKLGEWRRCEAPTSVVSADLIEARNSAGKYTF</sequence>
<keyword evidence="2" id="KW-1015">Disulfide bond</keyword>
<keyword evidence="6" id="KW-1185">Reference proteome</keyword>
<evidence type="ECO:0000313" key="6">
    <source>
        <dbReference type="Proteomes" id="UP001233999"/>
    </source>
</evidence>
<keyword evidence="1" id="KW-0732">Signal</keyword>
<feature type="domain" description="Spondin-like TSP1" evidence="4">
    <location>
        <begin position="30"/>
        <end position="81"/>
    </location>
</feature>
<dbReference type="Gene3D" id="2.20.100.10">
    <property type="entry name" value="Thrombospondin type-1 (TSP1) repeat"/>
    <property type="match status" value="1"/>
</dbReference>
<reference evidence="5" key="2">
    <citation type="submission" date="2023-05" db="EMBL/GenBank/DDBJ databases">
        <authorList>
            <person name="Fouks B."/>
        </authorList>
    </citation>
    <scope>NUCLEOTIDE SEQUENCE</scope>
    <source>
        <strain evidence="5">Stay&amp;Tobe</strain>
        <tissue evidence="5">Testes</tissue>
    </source>
</reference>
<evidence type="ECO:0000256" key="1">
    <source>
        <dbReference type="ARBA" id="ARBA00022729"/>
    </source>
</evidence>
<dbReference type="InterPro" id="IPR000884">
    <property type="entry name" value="TSP1_rpt"/>
</dbReference>
<dbReference type="InterPro" id="IPR036383">
    <property type="entry name" value="TSP1_rpt_sf"/>
</dbReference>
<accession>A0AAD7ZP09</accession>
<dbReference type="InterPro" id="IPR039942">
    <property type="entry name" value="SBSPO"/>
</dbReference>
<comment type="caution">
    <text evidence="5">The sequence shown here is derived from an EMBL/GenBank/DDBJ whole genome shotgun (WGS) entry which is preliminary data.</text>
</comment>
<evidence type="ECO:0000256" key="2">
    <source>
        <dbReference type="ARBA" id="ARBA00023157"/>
    </source>
</evidence>
<evidence type="ECO:0000256" key="3">
    <source>
        <dbReference type="ARBA" id="ARBA00023180"/>
    </source>
</evidence>
<feature type="non-terminal residue" evidence="5">
    <location>
        <position position="1"/>
    </location>
</feature>
<protein>
    <recommendedName>
        <fullName evidence="4">Spondin-like TSP1 domain-containing protein</fullName>
    </recommendedName>
</protein>
<reference evidence="5" key="1">
    <citation type="journal article" date="2023" name="IScience">
        <title>Live-bearing cockroach genome reveals convergent evolutionary mechanisms linked to viviparity in insects and beyond.</title>
        <authorList>
            <person name="Fouks B."/>
            <person name="Harrison M.C."/>
            <person name="Mikhailova A.A."/>
            <person name="Marchal E."/>
            <person name="English S."/>
            <person name="Carruthers M."/>
            <person name="Jennings E.C."/>
            <person name="Chiamaka E.L."/>
            <person name="Frigard R.A."/>
            <person name="Pippel M."/>
            <person name="Attardo G.M."/>
            <person name="Benoit J.B."/>
            <person name="Bornberg-Bauer E."/>
            <person name="Tobe S.S."/>
        </authorList>
    </citation>
    <scope>NUCLEOTIDE SEQUENCE</scope>
    <source>
        <strain evidence="5">Stay&amp;Tobe</strain>
    </source>
</reference>
<dbReference type="Proteomes" id="UP001233999">
    <property type="component" value="Unassembled WGS sequence"/>
</dbReference>
<dbReference type="PANTHER" id="PTHR20920">
    <property type="entry name" value="RPE-SPONDIN"/>
    <property type="match status" value="1"/>
</dbReference>
<evidence type="ECO:0000259" key="4">
    <source>
        <dbReference type="Pfam" id="PF19028"/>
    </source>
</evidence>